<name>A0A160TA82_9CHLR</name>
<evidence type="ECO:0000313" key="1">
    <source>
        <dbReference type="EMBL" id="CUS06438.1"/>
    </source>
</evidence>
<dbReference type="AlphaFoldDB" id="A0A160TA82"/>
<accession>A0A160TA82</accession>
<dbReference type="Proteomes" id="UP000215027">
    <property type="component" value="Plasmid III"/>
</dbReference>
<dbReference type="KEGG" id="pbf:CFX0092_P0038"/>
<evidence type="ECO:0000313" key="2">
    <source>
        <dbReference type="Proteomes" id="UP000215027"/>
    </source>
</evidence>
<keyword evidence="1" id="KW-0614">Plasmid</keyword>
<protein>
    <submittedName>
        <fullName evidence="1">Uncharacterized protein</fullName>
    </submittedName>
</protein>
<sequence>MDSEYAITEFVTVAPGEPFRLLPFGRLVKNGRAREITPDLARRFQLPHFRPPIKLGSHRDETPAGGHIIGLEVRNDGLYAVPEYNDEGAAAMTRGAYRYHSPEIVWEGGLEDPRTGVVQEGPLIIGDALLHTPHLGEAAALYAADITPQEVNMTSETVTMPASLLDRLLALLGRTPTEPTDPAPTPPAADPEPAVALSAAVTVDQFAAVQAERDTLAARVAQMEADATRAQRVERFAAELVGTSLATDAELPALLAALPDEPATELTRRFRALAEQARVSALTADVGHEGQPATGDPTAALDAAIRAEMAKNKVDYNAALLRVRAEQPDLVTAVYGGK</sequence>
<dbReference type="InterPro" id="IPR012106">
    <property type="entry name" value="Phage_Mu_Gp1"/>
</dbReference>
<dbReference type="Pfam" id="PF10123">
    <property type="entry name" value="Mu-like_Pro"/>
    <property type="match status" value="1"/>
</dbReference>
<keyword evidence="2" id="KW-1185">Reference proteome</keyword>
<dbReference type="RefSeq" id="WP_095045732.1">
    <property type="nucleotide sequence ID" value="NZ_LN890657.1"/>
</dbReference>
<proteinExistence type="predicted"/>
<reference evidence="1" key="1">
    <citation type="submission" date="2016-01" db="EMBL/GenBank/DDBJ databases">
        <authorList>
            <person name="Mcilroy J.S."/>
            <person name="Karst M S."/>
            <person name="Albertsen M."/>
        </authorList>
    </citation>
    <scope>NUCLEOTIDE SEQUENCE</scope>
    <source>
        <strain evidence="1">Cfx-K</strain>
        <plasmid evidence="1">III</plasmid>
    </source>
</reference>
<geneLocation type="plasmid" evidence="1 2">
    <name>III</name>
</geneLocation>
<dbReference type="EMBL" id="LN890657">
    <property type="protein sequence ID" value="CUS06438.1"/>
    <property type="molecule type" value="Genomic_DNA"/>
</dbReference>
<organism evidence="1 2">
    <name type="scientific">Candidatus Promineifilum breve</name>
    <dbReference type="NCBI Taxonomy" id="1806508"/>
    <lineage>
        <taxon>Bacteria</taxon>
        <taxon>Bacillati</taxon>
        <taxon>Chloroflexota</taxon>
        <taxon>Ardenticatenia</taxon>
        <taxon>Candidatus Promineifilales</taxon>
        <taxon>Candidatus Promineifilaceae</taxon>
        <taxon>Candidatus Promineifilum</taxon>
    </lineage>
</organism>
<gene>
    <name evidence="1" type="ORF">CFX0092_P0038</name>
</gene>
<dbReference type="OrthoDB" id="7306769at2"/>